<comment type="caution">
    <text evidence="2">The sequence shown here is derived from an EMBL/GenBank/DDBJ whole genome shotgun (WGS) entry which is preliminary data.</text>
</comment>
<organism evidence="2 3">
    <name type="scientific">Pristionchus mayeri</name>
    <dbReference type="NCBI Taxonomy" id="1317129"/>
    <lineage>
        <taxon>Eukaryota</taxon>
        <taxon>Metazoa</taxon>
        <taxon>Ecdysozoa</taxon>
        <taxon>Nematoda</taxon>
        <taxon>Chromadorea</taxon>
        <taxon>Rhabditida</taxon>
        <taxon>Rhabditina</taxon>
        <taxon>Diplogasteromorpha</taxon>
        <taxon>Diplogasteroidea</taxon>
        <taxon>Neodiplogasteridae</taxon>
        <taxon>Pristionchus</taxon>
    </lineage>
</organism>
<protein>
    <submittedName>
        <fullName evidence="2">Uncharacterized protein</fullName>
    </submittedName>
</protein>
<name>A0AAN4ZCN2_9BILA</name>
<feature type="compositionally biased region" description="Acidic residues" evidence="1">
    <location>
        <begin position="141"/>
        <end position="156"/>
    </location>
</feature>
<dbReference type="Proteomes" id="UP001328107">
    <property type="component" value="Unassembled WGS sequence"/>
</dbReference>
<reference evidence="3" key="1">
    <citation type="submission" date="2022-10" db="EMBL/GenBank/DDBJ databases">
        <title>Genome assembly of Pristionchus species.</title>
        <authorList>
            <person name="Yoshida K."/>
            <person name="Sommer R.J."/>
        </authorList>
    </citation>
    <scope>NUCLEOTIDE SEQUENCE [LARGE SCALE GENOMIC DNA]</scope>
    <source>
        <strain evidence="3">RS5460</strain>
    </source>
</reference>
<evidence type="ECO:0000256" key="1">
    <source>
        <dbReference type="SAM" id="MobiDB-lite"/>
    </source>
</evidence>
<feature type="non-terminal residue" evidence="2">
    <location>
        <position position="1"/>
    </location>
</feature>
<dbReference type="EMBL" id="BTRK01000002">
    <property type="protein sequence ID" value="GMR38356.1"/>
    <property type="molecule type" value="Genomic_DNA"/>
</dbReference>
<proteinExistence type="predicted"/>
<sequence length="156" mass="16900">NFVLASEKSRRSRHRLHLIRNEATHDHSVLGRAGEVHLVGTAGDCPPLEGLGCVGAGGDVVDLFGILDLSFDVRQRRRVSGPLGHRDVLHAPDALGADLFDILDLSFEVRQRPGGSPLGHRDVLHVLDALGIDPGSSEEERSGEEEAEEDEGEPHR</sequence>
<keyword evidence="3" id="KW-1185">Reference proteome</keyword>
<feature type="non-terminal residue" evidence="2">
    <location>
        <position position="156"/>
    </location>
</feature>
<dbReference type="AlphaFoldDB" id="A0AAN4ZCN2"/>
<feature type="region of interest" description="Disordered" evidence="1">
    <location>
        <begin position="131"/>
        <end position="156"/>
    </location>
</feature>
<evidence type="ECO:0000313" key="2">
    <source>
        <dbReference type="EMBL" id="GMR38356.1"/>
    </source>
</evidence>
<accession>A0AAN4ZCN2</accession>
<evidence type="ECO:0000313" key="3">
    <source>
        <dbReference type="Proteomes" id="UP001328107"/>
    </source>
</evidence>
<gene>
    <name evidence="2" type="ORF">PMAYCL1PPCAC_08551</name>
</gene>